<keyword evidence="4" id="KW-0148">Chlorophyll</keyword>
<evidence type="ECO:0000256" key="17">
    <source>
        <dbReference type="ARBA" id="ARBA00023136"/>
    </source>
</evidence>
<evidence type="ECO:0000313" key="21">
    <source>
        <dbReference type="EMBL" id="KAJ6832168.1"/>
    </source>
</evidence>
<evidence type="ECO:0000256" key="5">
    <source>
        <dbReference type="ARBA" id="ARBA00022531"/>
    </source>
</evidence>
<keyword evidence="22" id="KW-1185">Reference proteome</keyword>
<dbReference type="GO" id="GO:0046872">
    <property type="term" value="F:metal ion binding"/>
    <property type="evidence" value="ECO:0007669"/>
    <property type="project" value="UniProtKB-KW"/>
</dbReference>
<proteinExistence type="inferred from homology"/>
<evidence type="ECO:0000256" key="6">
    <source>
        <dbReference type="ARBA" id="ARBA00022553"/>
    </source>
</evidence>
<accession>A0AAX6DKK9</accession>
<organism evidence="20 22">
    <name type="scientific">Iris pallida</name>
    <name type="common">Sweet iris</name>
    <dbReference type="NCBI Taxonomy" id="29817"/>
    <lineage>
        <taxon>Eukaryota</taxon>
        <taxon>Viridiplantae</taxon>
        <taxon>Streptophyta</taxon>
        <taxon>Embryophyta</taxon>
        <taxon>Tracheophyta</taxon>
        <taxon>Spermatophyta</taxon>
        <taxon>Magnoliopsida</taxon>
        <taxon>Liliopsida</taxon>
        <taxon>Asparagales</taxon>
        <taxon>Iridaceae</taxon>
        <taxon>Iridoideae</taxon>
        <taxon>Irideae</taxon>
        <taxon>Iris</taxon>
    </lineage>
</organism>
<evidence type="ECO:0000256" key="7">
    <source>
        <dbReference type="ARBA" id="ARBA00022640"/>
    </source>
</evidence>
<feature type="transmembrane region" description="Helical" evidence="19">
    <location>
        <begin position="21"/>
        <end position="43"/>
    </location>
</feature>
<keyword evidence="8 19" id="KW-0812">Transmembrane</keyword>
<dbReference type="InterPro" id="IPR055266">
    <property type="entry name" value="D1/D2"/>
</dbReference>
<dbReference type="SUPFAM" id="SSF81483">
    <property type="entry name" value="Bacterial photosystem II reaction centre, L and M subunits"/>
    <property type="match status" value="1"/>
</dbReference>
<dbReference type="GO" id="GO:0009535">
    <property type="term" value="C:chloroplast thylakoid membrane"/>
    <property type="evidence" value="ECO:0007669"/>
    <property type="project" value="TreeGrafter"/>
</dbReference>
<evidence type="ECO:0000256" key="16">
    <source>
        <dbReference type="ARBA" id="ARBA00023004"/>
    </source>
</evidence>
<evidence type="ECO:0000256" key="3">
    <source>
        <dbReference type="ARBA" id="ARBA00022448"/>
    </source>
</evidence>
<keyword evidence="15" id="KW-0560">Oxidoreductase</keyword>
<dbReference type="Gene3D" id="1.20.85.10">
    <property type="entry name" value="Photosystem II protein D1-like"/>
    <property type="match status" value="1"/>
</dbReference>
<dbReference type="Proteomes" id="UP001140949">
    <property type="component" value="Unassembled WGS sequence"/>
</dbReference>
<comment type="caution">
    <text evidence="20">The sequence shown here is derived from an EMBL/GenBank/DDBJ whole genome shotgun (WGS) entry which is preliminary data.</text>
</comment>
<evidence type="ECO:0000256" key="12">
    <source>
        <dbReference type="ARBA" id="ARBA00022989"/>
    </source>
</evidence>
<evidence type="ECO:0000313" key="20">
    <source>
        <dbReference type="EMBL" id="KAJ6792320.1"/>
    </source>
</evidence>
<evidence type="ECO:0000256" key="19">
    <source>
        <dbReference type="SAM" id="Phobius"/>
    </source>
</evidence>
<comment type="similarity">
    <text evidence="2">Belongs to the reaction center PufL/M/PsbA/D family.</text>
</comment>
<evidence type="ECO:0000256" key="1">
    <source>
        <dbReference type="ARBA" id="ARBA00004141"/>
    </source>
</evidence>
<dbReference type="GO" id="GO:0016491">
    <property type="term" value="F:oxidoreductase activity"/>
    <property type="evidence" value="ECO:0007669"/>
    <property type="project" value="UniProtKB-KW"/>
</dbReference>
<dbReference type="PANTHER" id="PTHR33149:SF12">
    <property type="entry name" value="PHOTOSYSTEM II D2 PROTEIN"/>
    <property type="match status" value="1"/>
</dbReference>
<dbReference type="EMBL" id="JANAVB010043744">
    <property type="protein sequence ID" value="KAJ6792320.1"/>
    <property type="molecule type" value="Genomic_DNA"/>
</dbReference>
<dbReference type="InterPro" id="IPR036854">
    <property type="entry name" value="Photo_II_D1/D2_sf"/>
</dbReference>
<keyword evidence="16" id="KW-0408">Iron</keyword>
<keyword evidence="6" id="KW-0597">Phosphoprotein</keyword>
<reference evidence="20" key="2">
    <citation type="submission" date="2023-04" db="EMBL/GenBank/DDBJ databases">
        <authorList>
            <person name="Bruccoleri R.E."/>
            <person name="Oakeley E.J."/>
            <person name="Faust A.-M."/>
            <person name="Dessus-Babus S."/>
            <person name="Altorfer M."/>
            <person name="Burckhardt D."/>
            <person name="Oertli M."/>
            <person name="Naumann U."/>
            <person name="Petersen F."/>
            <person name="Wong J."/>
        </authorList>
    </citation>
    <scope>NUCLEOTIDE SEQUENCE</scope>
    <source>
        <strain evidence="20">GSM-AAB239-AS_SAM_17_03QT</strain>
        <tissue evidence="20">Leaf</tissue>
    </source>
</reference>
<dbReference type="GO" id="GO:0009772">
    <property type="term" value="P:photosynthetic electron transport in photosystem II"/>
    <property type="evidence" value="ECO:0007669"/>
    <property type="project" value="InterPro"/>
</dbReference>
<evidence type="ECO:0000256" key="2">
    <source>
        <dbReference type="ARBA" id="ARBA00008204"/>
    </source>
</evidence>
<evidence type="ECO:0000256" key="11">
    <source>
        <dbReference type="ARBA" id="ARBA00022982"/>
    </source>
</evidence>
<keyword evidence="18" id="KW-0604">Photosystem II</keyword>
<evidence type="ECO:0000256" key="14">
    <source>
        <dbReference type="ARBA" id="ARBA00022991"/>
    </source>
</evidence>
<dbReference type="Pfam" id="PF00124">
    <property type="entry name" value="Photo_RC"/>
    <property type="match status" value="1"/>
</dbReference>
<reference evidence="20" key="1">
    <citation type="journal article" date="2023" name="GigaByte">
        <title>Genome assembly of the bearded iris, Iris pallida Lam.</title>
        <authorList>
            <person name="Bruccoleri R.E."/>
            <person name="Oakeley E.J."/>
            <person name="Faust A.M.E."/>
            <person name="Altorfer M."/>
            <person name="Dessus-Babus S."/>
            <person name="Burckhardt D."/>
            <person name="Oertli M."/>
            <person name="Naumann U."/>
            <person name="Petersen F."/>
            <person name="Wong J."/>
        </authorList>
    </citation>
    <scope>NUCLEOTIDE SEQUENCE</scope>
    <source>
        <strain evidence="20">GSM-AAB239-AS_SAM_17_03QT</strain>
    </source>
</reference>
<gene>
    <name evidence="20" type="ORF">M6B38_239915</name>
    <name evidence="21" type="ORF">M6B38_345895</name>
</gene>
<dbReference type="GO" id="GO:0016168">
    <property type="term" value="F:chlorophyll binding"/>
    <property type="evidence" value="ECO:0007669"/>
    <property type="project" value="UniProtKB-KW"/>
</dbReference>
<comment type="subcellular location">
    <subcellularLocation>
        <location evidence="1">Membrane</location>
        <topology evidence="1">Multi-pass membrane protein</topology>
    </subcellularLocation>
</comment>
<sequence>MPLGISGTFNFMIVFQAKHNILMHLFHMLRVAGIFDGFLFSVMHGSLVTSSLTRETTENKSANEGYRFDQEEKTYNIVVAHGYFGRLIFQYASFNNSRSLHFFLAAWPIVGIWFTALGISTMDFNLNGFNFNQSIIDSQGRVTNTWADIINHANLGMEVMHERNAHNFPLDQAAIEVSSING</sequence>
<dbReference type="InterPro" id="IPR000484">
    <property type="entry name" value="Photo_RC_L/M"/>
</dbReference>
<evidence type="ECO:0000313" key="22">
    <source>
        <dbReference type="Proteomes" id="UP001140949"/>
    </source>
</evidence>
<keyword evidence="14" id="KW-0157">Chromophore</keyword>
<evidence type="ECO:0000256" key="4">
    <source>
        <dbReference type="ARBA" id="ARBA00022494"/>
    </source>
</evidence>
<dbReference type="GO" id="GO:0009523">
    <property type="term" value="C:photosystem II"/>
    <property type="evidence" value="ECO:0007669"/>
    <property type="project" value="UniProtKB-KW"/>
</dbReference>
<evidence type="ECO:0000256" key="13">
    <source>
        <dbReference type="ARBA" id="ARBA00022990"/>
    </source>
</evidence>
<evidence type="ECO:0000256" key="8">
    <source>
        <dbReference type="ARBA" id="ARBA00022692"/>
    </source>
</evidence>
<evidence type="ECO:0000256" key="9">
    <source>
        <dbReference type="ARBA" id="ARBA00022723"/>
    </source>
</evidence>
<keyword evidence="13" id="KW-0007">Acetylation</keyword>
<dbReference type="PANTHER" id="PTHR33149">
    <property type="entry name" value="PHOTOSYSTEM II PROTEIN D1"/>
    <property type="match status" value="1"/>
</dbReference>
<name>A0AAX6DKK9_IRIPA</name>
<keyword evidence="17 19" id="KW-0472">Membrane</keyword>
<evidence type="ECO:0000256" key="10">
    <source>
        <dbReference type="ARBA" id="ARBA00022842"/>
    </source>
</evidence>
<keyword evidence="7" id="KW-0934">Plastid</keyword>
<dbReference type="AlphaFoldDB" id="A0AAX6DKK9"/>
<keyword evidence="12 19" id="KW-1133">Transmembrane helix</keyword>
<keyword evidence="11" id="KW-0249">Electron transport</keyword>
<dbReference type="EMBL" id="JANAVB010016197">
    <property type="protein sequence ID" value="KAJ6832168.1"/>
    <property type="molecule type" value="Genomic_DNA"/>
</dbReference>
<protein>
    <submittedName>
        <fullName evidence="20">Photosystem II protein D1 (Plastid)</fullName>
    </submittedName>
</protein>
<evidence type="ECO:0000256" key="15">
    <source>
        <dbReference type="ARBA" id="ARBA00023002"/>
    </source>
</evidence>
<evidence type="ECO:0000256" key="18">
    <source>
        <dbReference type="ARBA" id="ARBA00023276"/>
    </source>
</evidence>
<keyword evidence="3" id="KW-0813">Transport</keyword>
<keyword evidence="10" id="KW-0460">Magnesium</keyword>
<feature type="transmembrane region" description="Helical" evidence="19">
    <location>
        <begin position="100"/>
        <end position="119"/>
    </location>
</feature>
<keyword evidence="5" id="KW-0602">Photosynthesis</keyword>
<keyword evidence="9" id="KW-0479">Metal-binding</keyword>